<feature type="region of interest" description="Disordered" evidence="1">
    <location>
        <begin position="69"/>
        <end position="137"/>
    </location>
</feature>
<feature type="compositionally biased region" description="Polar residues" evidence="1">
    <location>
        <begin position="1"/>
        <end position="22"/>
    </location>
</feature>
<comment type="caution">
    <text evidence="2">The sequence shown here is derived from an EMBL/GenBank/DDBJ whole genome shotgun (WGS) entry which is preliminary data.</text>
</comment>
<feature type="compositionally biased region" description="Polar residues" evidence="1">
    <location>
        <begin position="75"/>
        <end position="89"/>
    </location>
</feature>
<dbReference type="EMBL" id="CACVBS010000061">
    <property type="protein sequence ID" value="CAA7267559.1"/>
    <property type="molecule type" value="Genomic_DNA"/>
</dbReference>
<evidence type="ECO:0000313" key="2">
    <source>
        <dbReference type="EMBL" id="CAA7267559.1"/>
    </source>
</evidence>
<name>A0A8S0VSQ1_CYCAE</name>
<feature type="region of interest" description="Disordered" evidence="1">
    <location>
        <begin position="1"/>
        <end position="52"/>
    </location>
</feature>
<protein>
    <submittedName>
        <fullName evidence="2">Uncharacterized protein</fullName>
    </submittedName>
</protein>
<sequence length="137" mass="14563">MTTCLPSSPSASCPYQQPSRTPNDTKHRALPASRLPPPPPPPLAPPPPSGGVQMMVVVKEEGAQQILQVPHPQGPSHQCTNGPKLQGSGSVPRLLALPPAWFTPPPRPPHPPPPCLAIRHPSPIQTPLKSPNNNERC</sequence>
<feature type="compositionally biased region" description="Pro residues" evidence="1">
    <location>
        <begin position="34"/>
        <end position="49"/>
    </location>
</feature>
<feature type="compositionally biased region" description="Pro residues" evidence="1">
    <location>
        <begin position="101"/>
        <end position="115"/>
    </location>
</feature>
<reference evidence="2 3" key="1">
    <citation type="submission" date="2020-01" db="EMBL/GenBank/DDBJ databases">
        <authorList>
            <person name="Gupta K D."/>
        </authorList>
    </citation>
    <scope>NUCLEOTIDE SEQUENCE [LARGE SCALE GENOMIC DNA]</scope>
</reference>
<evidence type="ECO:0000313" key="3">
    <source>
        <dbReference type="Proteomes" id="UP000467700"/>
    </source>
</evidence>
<gene>
    <name evidence="2" type="ORF">AAE3_LOCUS9896</name>
</gene>
<dbReference type="AlphaFoldDB" id="A0A8S0VSQ1"/>
<dbReference type="Proteomes" id="UP000467700">
    <property type="component" value="Unassembled WGS sequence"/>
</dbReference>
<proteinExistence type="predicted"/>
<evidence type="ECO:0000256" key="1">
    <source>
        <dbReference type="SAM" id="MobiDB-lite"/>
    </source>
</evidence>
<accession>A0A8S0VSQ1</accession>
<keyword evidence="3" id="KW-1185">Reference proteome</keyword>
<feature type="compositionally biased region" description="Polar residues" evidence="1">
    <location>
        <begin position="123"/>
        <end position="137"/>
    </location>
</feature>
<organism evidence="2 3">
    <name type="scientific">Cyclocybe aegerita</name>
    <name type="common">Black poplar mushroom</name>
    <name type="synonym">Agrocybe aegerita</name>
    <dbReference type="NCBI Taxonomy" id="1973307"/>
    <lineage>
        <taxon>Eukaryota</taxon>
        <taxon>Fungi</taxon>
        <taxon>Dikarya</taxon>
        <taxon>Basidiomycota</taxon>
        <taxon>Agaricomycotina</taxon>
        <taxon>Agaricomycetes</taxon>
        <taxon>Agaricomycetidae</taxon>
        <taxon>Agaricales</taxon>
        <taxon>Agaricineae</taxon>
        <taxon>Bolbitiaceae</taxon>
        <taxon>Cyclocybe</taxon>
    </lineage>
</organism>